<dbReference type="Proteomes" id="UP000823963">
    <property type="component" value="Unassembled WGS sequence"/>
</dbReference>
<organism evidence="1 2">
    <name type="scientific">Candidatus Ligilactobacillus excrementigallinarum</name>
    <dbReference type="NCBI Taxonomy" id="2838641"/>
    <lineage>
        <taxon>Bacteria</taxon>
        <taxon>Bacillati</taxon>
        <taxon>Bacillota</taxon>
        <taxon>Bacilli</taxon>
        <taxon>Lactobacillales</taxon>
        <taxon>Lactobacillaceae</taxon>
        <taxon>Ligilactobacillus</taxon>
    </lineage>
</organism>
<protein>
    <submittedName>
        <fullName evidence="1">Cof-type HAD-IIB family hydrolase</fullName>
    </submittedName>
</protein>
<dbReference type="InterPro" id="IPR000150">
    <property type="entry name" value="Cof"/>
</dbReference>
<keyword evidence="1" id="KW-0378">Hydrolase</keyword>
<dbReference type="InterPro" id="IPR023214">
    <property type="entry name" value="HAD_sf"/>
</dbReference>
<comment type="caution">
    <text evidence="1">The sequence shown here is derived from an EMBL/GenBank/DDBJ whole genome shotgun (WGS) entry which is preliminary data.</text>
</comment>
<gene>
    <name evidence="1" type="ORF">H9861_03575</name>
</gene>
<dbReference type="Gene3D" id="3.30.1240.10">
    <property type="match status" value="1"/>
</dbReference>
<dbReference type="NCBIfam" id="TIGR00099">
    <property type="entry name" value="Cof-subfamily"/>
    <property type="match status" value="1"/>
</dbReference>
<proteinExistence type="predicted"/>
<name>A0A9D1UWS1_9LACO</name>
<reference evidence="1" key="1">
    <citation type="journal article" date="2021" name="PeerJ">
        <title>Extensive microbial diversity within the chicken gut microbiome revealed by metagenomics and culture.</title>
        <authorList>
            <person name="Gilroy R."/>
            <person name="Ravi A."/>
            <person name="Getino M."/>
            <person name="Pursley I."/>
            <person name="Horton D.L."/>
            <person name="Alikhan N.F."/>
            <person name="Baker D."/>
            <person name="Gharbi K."/>
            <person name="Hall N."/>
            <person name="Watson M."/>
            <person name="Adriaenssens E.M."/>
            <person name="Foster-Nyarko E."/>
            <person name="Jarju S."/>
            <person name="Secka A."/>
            <person name="Antonio M."/>
            <person name="Oren A."/>
            <person name="Chaudhuri R.R."/>
            <person name="La Ragione R."/>
            <person name="Hildebrand F."/>
            <person name="Pallen M.J."/>
        </authorList>
    </citation>
    <scope>NUCLEOTIDE SEQUENCE</scope>
    <source>
        <strain evidence="1">6627</strain>
    </source>
</reference>
<dbReference type="GO" id="GO:0016791">
    <property type="term" value="F:phosphatase activity"/>
    <property type="evidence" value="ECO:0007669"/>
    <property type="project" value="TreeGrafter"/>
</dbReference>
<accession>A0A9D1UWS1</accession>
<dbReference type="SUPFAM" id="SSF56784">
    <property type="entry name" value="HAD-like"/>
    <property type="match status" value="1"/>
</dbReference>
<dbReference type="CDD" id="cd07518">
    <property type="entry name" value="HAD_YbiV-Like"/>
    <property type="match status" value="1"/>
</dbReference>
<dbReference type="PANTHER" id="PTHR10000">
    <property type="entry name" value="PHOSPHOSERINE PHOSPHATASE"/>
    <property type="match status" value="1"/>
</dbReference>
<dbReference type="Pfam" id="PF08282">
    <property type="entry name" value="Hydrolase_3"/>
    <property type="match status" value="1"/>
</dbReference>
<dbReference type="PROSITE" id="PS01229">
    <property type="entry name" value="COF_2"/>
    <property type="match status" value="1"/>
</dbReference>
<dbReference type="GO" id="GO:0005829">
    <property type="term" value="C:cytosol"/>
    <property type="evidence" value="ECO:0007669"/>
    <property type="project" value="TreeGrafter"/>
</dbReference>
<dbReference type="Gene3D" id="3.40.50.1000">
    <property type="entry name" value="HAD superfamily/HAD-like"/>
    <property type="match status" value="1"/>
</dbReference>
<dbReference type="SFLD" id="SFLDG01140">
    <property type="entry name" value="C2.B:_Phosphomannomutase_and_P"/>
    <property type="match status" value="1"/>
</dbReference>
<dbReference type="NCBIfam" id="TIGR01484">
    <property type="entry name" value="HAD-SF-IIB"/>
    <property type="match status" value="1"/>
</dbReference>
<evidence type="ECO:0000313" key="2">
    <source>
        <dbReference type="Proteomes" id="UP000823963"/>
    </source>
</evidence>
<reference evidence="1" key="2">
    <citation type="submission" date="2021-04" db="EMBL/GenBank/DDBJ databases">
        <authorList>
            <person name="Gilroy R."/>
        </authorList>
    </citation>
    <scope>NUCLEOTIDE SEQUENCE</scope>
    <source>
        <strain evidence="1">6627</strain>
    </source>
</reference>
<dbReference type="SFLD" id="SFLDS00003">
    <property type="entry name" value="Haloacid_Dehalogenase"/>
    <property type="match status" value="1"/>
</dbReference>
<dbReference type="InterPro" id="IPR036412">
    <property type="entry name" value="HAD-like_sf"/>
</dbReference>
<dbReference type="InterPro" id="IPR006379">
    <property type="entry name" value="HAD-SF_hydro_IIB"/>
</dbReference>
<dbReference type="GO" id="GO:0000287">
    <property type="term" value="F:magnesium ion binding"/>
    <property type="evidence" value="ECO:0007669"/>
    <property type="project" value="TreeGrafter"/>
</dbReference>
<dbReference type="PANTHER" id="PTHR10000:SF53">
    <property type="entry name" value="5-AMINO-6-(5-PHOSPHO-D-RIBITYLAMINO)URACIL PHOSPHATASE YBJI-RELATED"/>
    <property type="match status" value="1"/>
</dbReference>
<dbReference type="EMBL" id="DXFP01000028">
    <property type="protein sequence ID" value="HIX01815.1"/>
    <property type="molecule type" value="Genomic_DNA"/>
</dbReference>
<evidence type="ECO:0000313" key="1">
    <source>
        <dbReference type="EMBL" id="HIX01815.1"/>
    </source>
</evidence>
<dbReference type="AlphaFoldDB" id="A0A9D1UWS1"/>
<sequence>MNQLPFKAVAVDMDGTFLDDKKQYNKTLFRALLDKMNKLGIRFIVSSGNQLATLEEYFIETRNEIAFVAENGSYIVNQGKMIHHDNLNPDDINAILAFFAKYPEVHPILCGIKSAYILADEPESFKQHAAFYHKKLQIVKDFNQLPDDIFLMLTCKLPDEETLQFTDLVNQKFNKIIYATSGGNGFIDFIHPETNKAAGLEKLLNSMDLTLKDLIAFGDGGNDVEMLNAAGLSYAMENGQAVAKKAADKIAPNNNDDGVLRVLAEYLL</sequence>